<evidence type="ECO:0000259" key="1">
    <source>
        <dbReference type="Pfam" id="PF00156"/>
    </source>
</evidence>
<dbReference type="InterPro" id="IPR029057">
    <property type="entry name" value="PRTase-like"/>
</dbReference>
<evidence type="ECO:0000313" key="3">
    <source>
        <dbReference type="Proteomes" id="UP001317322"/>
    </source>
</evidence>
<name>A0ABY5JZJ0_9CELL</name>
<dbReference type="CDD" id="cd06223">
    <property type="entry name" value="PRTases_typeI"/>
    <property type="match status" value="1"/>
</dbReference>
<keyword evidence="3" id="KW-1185">Reference proteome</keyword>
<organism evidence="2 3">
    <name type="scientific">Cellulomonas wangsupingiae</name>
    <dbReference type="NCBI Taxonomy" id="2968085"/>
    <lineage>
        <taxon>Bacteria</taxon>
        <taxon>Bacillati</taxon>
        <taxon>Actinomycetota</taxon>
        <taxon>Actinomycetes</taxon>
        <taxon>Micrococcales</taxon>
        <taxon>Cellulomonadaceae</taxon>
        <taxon>Cellulomonas</taxon>
    </lineage>
</organism>
<keyword evidence="2" id="KW-0328">Glycosyltransferase</keyword>
<keyword evidence="2" id="KW-0808">Transferase</keyword>
<gene>
    <name evidence="2" type="ORF">NP075_10005</name>
</gene>
<protein>
    <submittedName>
        <fullName evidence="2">Phosphoribosyltransferase family protein</fullName>
    </submittedName>
</protein>
<dbReference type="Gene3D" id="3.30.1310.20">
    <property type="entry name" value="PRTase-like"/>
    <property type="match status" value="1"/>
</dbReference>
<evidence type="ECO:0000313" key="2">
    <source>
        <dbReference type="EMBL" id="UUI63500.1"/>
    </source>
</evidence>
<dbReference type="GO" id="GO:0016757">
    <property type="term" value="F:glycosyltransferase activity"/>
    <property type="evidence" value="ECO:0007669"/>
    <property type="project" value="UniProtKB-KW"/>
</dbReference>
<sequence length="226" mass="23475">MAASARPYADRAAAGQDLAGHLAHLAGERVVVLALPRGGVPVAAPVAQALGAPLDVVVVRKLGLPGHPEVAMGAIAGIGDDVELVHEHRIEARGHVGAEEFRAVHRAELVELRRREIAYRGGRRPPGVTGRVVVLVDDGIATGATVRAAVAAVRRHGPARIVVAVPVGPAQAVAAVARTADDVVCVRRPRRFRAVGHEYVDFAAPSDDQVRALLAGAGPARPRHDG</sequence>
<dbReference type="InterPro" id="IPR000836">
    <property type="entry name" value="PRTase_dom"/>
</dbReference>
<proteinExistence type="predicted"/>
<dbReference type="Gene3D" id="3.40.50.2020">
    <property type="match status" value="1"/>
</dbReference>
<accession>A0ABY5JZJ0</accession>
<reference evidence="2 3" key="1">
    <citation type="submission" date="2022-07" db="EMBL/GenBank/DDBJ databases">
        <title>Novel species in genus cellulomonas.</title>
        <authorList>
            <person name="Ye L."/>
        </authorList>
    </citation>
    <scope>NUCLEOTIDE SEQUENCE [LARGE SCALE GENOMIC DNA]</scope>
    <source>
        <strain evidence="3">zg-Y908</strain>
    </source>
</reference>
<dbReference type="Proteomes" id="UP001317322">
    <property type="component" value="Chromosome"/>
</dbReference>
<feature type="domain" description="Phosphoribosyltransferase" evidence="1">
    <location>
        <begin position="23"/>
        <end position="184"/>
    </location>
</feature>
<dbReference type="RefSeq" id="WP_227563046.1">
    <property type="nucleotide sequence ID" value="NZ_CP101989.1"/>
</dbReference>
<dbReference type="EMBL" id="CP101989">
    <property type="protein sequence ID" value="UUI63500.1"/>
    <property type="molecule type" value="Genomic_DNA"/>
</dbReference>
<dbReference type="Pfam" id="PF00156">
    <property type="entry name" value="Pribosyltran"/>
    <property type="match status" value="1"/>
</dbReference>
<dbReference type="SUPFAM" id="SSF53271">
    <property type="entry name" value="PRTase-like"/>
    <property type="match status" value="1"/>
</dbReference>